<comment type="caution">
    <text evidence="1">The sequence shown here is derived from an EMBL/GenBank/DDBJ whole genome shotgun (WGS) entry which is preliminary data.</text>
</comment>
<reference evidence="1 2" key="1">
    <citation type="submission" date="2016-01" db="EMBL/GenBank/DDBJ databases">
        <title>Draft Genome Sequences of Seven Thermophilic Sporeformers Isolated from Foods.</title>
        <authorList>
            <person name="Berendsen E.M."/>
            <person name="Wells-Bennik M.H."/>
            <person name="Krawcyk A.O."/>
            <person name="De Jong A."/>
            <person name="Holsappel S."/>
            <person name="Eijlander R.T."/>
            <person name="Kuipers O.P."/>
        </authorList>
    </citation>
    <scope>NUCLEOTIDE SEQUENCE [LARGE SCALE GENOMIC DNA]</scope>
    <source>
        <strain evidence="1 2">B4135</strain>
    </source>
</reference>
<evidence type="ECO:0008006" key="3">
    <source>
        <dbReference type="Google" id="ProtNLM"/>
    </source>
</evidence>
<dbReference type="Proteomes" id="UP000075683">
    <property type="component" value="Unassembled WGS sequence"/>
</dbReference>
<name>A0A150MCP0_9BACI</name>
<dbReference type="EMBL" id="LQYT01000015">
    <property type="protein sequence ID" value="KYD22019.1"/>
    <property type="molecule type" value="Genomic_DNA"/>
</dbReference>
<dbReference type="SUPFAM" id="SSF52540">
    <property type="entry name" value="P-loop containing nucleoside triphosphate hydrolases"/>
    <property type="match status" value="1"/>
</dbReference>
<dbReference type="RefSeq" id="WP_061568187.1">
    <property type="nucleotide sequence ID" value="NZ_LQYT01000015.1"/>
</dbReference>
<organism evidence="1 2">
    <name type="scientific">Caldibacillus debilis</name>
    <dbReference type="NCBI Taxonomy" id="301148"/>
    <lineage>
        <taxon>Bacteria</taxon>
        <taxon>Bacillati</taxon>
        <taxon>Bacillota</taxon>
        <taxon>Bacilli</taxon>
        <taxon>Bacillales</taxon>
        <taxon>Bacillaceae</taxon>
        <taxon>Caldibacillus</taxon>
    </lineage>
</organism>
<dbReference type="InterPro" id="IPR027417">
    <property type="entry name" value="P-loop_NTPase"/>
</dbReference>
<evidence type="ECO:0000313" key="1">
    <source>
        <dbReference type="EMBL" id="KYD22019.1"/>
    </source>
</evidence>
<dbReference type="AlphaFoldDB" id="A0A150MCP0"/>
<evidence type="ECO:0000313" key="2">
    <source>
        <dbReference type="Proteomes" id="UP000075683"/>
    </source>
</evidence>
<dbReference type="STRING" id="301148.B4135_1524"/>
<protein>
    <recommendedName>
        <fullName evidence="3">PD-(D/E)XK endonuclease-like domain-containing protein</fullName>
    </recommendedName>
</protein>
<gene>
    <name evidence="1" type="ORF">B4135_1524</name>
</gene>
<accession>A0A150MCP0</accession>
<sequence length="946" mass="112680">MKILCSPNTNDVENYIFDQYHSGDKILHIVPTMILFTRRKNLYKRIFNNSVDFQNKNDRQVSEILISKNIYLFEFQRFLEYIVHHSEIQVLSNNEAVILLERIMDKTPAVSNDAWKSLVFDIYNAFKYFSLSGITADQLRLFSKTESWIELIQLYDIYINELRSSNLYDFGLAAHELIEKGDRYIFDRVFFDGAFLPIQPIMHKLIKKLNENMNPITFFIPFDPTNSESIAFQVLKRTYETYVPITEWISINEQVQDLNVVEKLSRSIFSEKKILLDDRSVMFLEYGTAEEELEDLVAQAVSLVKWGIANQNKIAIITPNSKKLRPVIREMIELQNVKAETPERPLIQLPFGKLLYLLYQIHTDQRIRIFENDGHYVDVDMVSDLLETGQINGTKNLIPIFVKLKVFFEDCYTFRNWYDKVDTLIQAQKEISEKYSHHPLYTVEREELVNFKNFLIYIENLSNKLIHENEMTFNQHLEYALDVLTSEERICYPGNDIVKRILEILDSLEKEENLVINVREFARRIHAIFTDYYREPTENEEEITKITTTGLNNVEYQEYDYIFLAQFTQNTYPEKRVYKWPMSLELEYFILKNFTNLALESPDDLRRYYLDRSLYHLFIVLNSTRKKLIISYPKMMEGIEQTPSHYIHDIAAVFNIKEDSNSRIEDVLKKYGLLINPRKDQPINLKVGVPSRMRLELAENESVTIEELAIFEYCERRFYYEKNHPEEKHYNGHLQLELYATSCLYEESIKTVVEQYPEIGKYNERVIIHRLDEIIDDSKKKIEELFPIGQRYWEDIILRTRFHILNLISRVLSSTDHKIAEWSLEKGQWVTKKIGGFTFLGKRELRVKYPTITHYYSITNLKDILSFSVNTKDEDIRSYLAYVKKLYNDLLRGFCYEKPEIEQILKQYAERIRHSSFDKNPGGHCQYCPFYYFCMEKEIHMYESYR</sequence>
<dbReference type="OrthoDB" id="2943995at2"/>
<proteinExistence type="predicted"/>